<reference evidence="1" key="1">
    <citation type="submission" date="2018-02" db="EMBL/GenBank/DDBJ databases">
        <title>Rhizophora mucronata_Transcriptome.</title>
        <authorList>
            <person name="Meera S.P."/>
            <person name="Sreeshan A."/>
            <person name="Augustine A."/>
        </authorList>
    </citation>
    <scope>NUCLEOTIDE SEQUENCE</scope>
    <source>
        <tissue evidence="1">Leaf</tissue>
    </source>
</reference>
<accession>A0A2P2MUQ9</accession>
<name>A0A2P2MUQ9_RHIMU</name>
<dbReference type="AlphaFoldDB" id="A0A2P2MUQ9"/>
<sequence length="106" mass="12082">MLLERLQYEKHKLDMKLQSDKHALVNENLASCCVFPPEILCTSSGFVSWQEVIPIMDATSLFLDRKLLQKLSSIVLVDPSELQLVSSIPQIFSIKSFVWIFLSKLA</sequence>
<evidence type="ECO:0000313" key="1">
    <source>
        <dbReference type="EMBL" id="MBX33951.1"/>
    </source>
</evidence>
<organism evidence="1">
    <name type="scientific">Rhizophora mucronata</name>
    <name type="common">Asiatic mangrove</name>
    <dbReference type="NCBI Taxonomy" id="61149"/>
    <lineage>
        <taxon>Eukaryota</taxon>
        <taxon>Viridiplantae</taxon>
        <taxon>Streptophyta</taxon>
        <taxon>Embryophyta</taxon>
        <taxon>Tracheophyta</taxon>
        <taxon>Spermatophyta</taxon>
        <taxon>Magnoliopsida</taxon>
        <taxon>eudicotyledons</taxon>
        <taxon>Gunneridae</taxon>
        <taxon>Pentapetalae</taxon>
        <taxon>rosids</taxon>
        <taxon>fabids</taxon>
        <taxon>Malpighiales</taxon>
        <taxon>Rhizophoraceae</taxon>
        <taxon>Rhizophora</taxon>
    </lineage>
</organism>
<proteinExistence type="predicted"/>
<dbReference type="EMBL" id="GGEC01053467">
    <property type="protein sequence ID" value="MBX33951.1"/>
    <property type="molecule type" value="Transcribed_RNA"/>
</dbReference>
<protein>
    <submittedName>
        <fullName evidence="1">Uncharacterized protein MANES_04G142500</fullName>
    </submittedName>
</protein>